<evidence type="ECO:0000313" key="3">
    <source>
        <dbReference type="Proteomes" id="UP000294933"/>
    </source>
</evidence>
<reference evidence="2 3" key="1">
    <citation type="submission" date="2018-06" db="EMBL/GenBank/DDBJ databases">
        <title>A transcriptomic atlas of mushroom development highlights an independent origin of complex multicellularity.</title>
        <authorList>
            <consortium name="DOE Joint Genome Institute"/>
            <person name="Krizsan K."/>
            <person name="Almasi E."/>
            <person name="Merenyi Z."/>
            <person name="Sahu N."/>
            <person name="Viragh M."/>
            <person name="Koszo T."/>
            <person name="Mondo S."/>
            <person name="Kiss B."/>
            <person name="Balint B."/>
            <person name="Kues U."/>
            <person name="Barry K."/>
            <person name="Hegedus J.C."/>
            <person name="Henrissat B."/>
            <person name="Johnson J."/>
            <person name="Lipzen A."/>
            <person name="Ohm R."/>
            <person name="Nagy I."/>
            <person name="Pangilinan J."/>
            <person name="Yan J."/>
            <person name="Xiong Y."/>
            <person name="Grigoriev I.V."/>
            <person name="Hibbett D.S."/>
            <person name="Nagy L.G."/>
        </authorList>
    </citation>
    <scope>NUCLEOTIDE SEQUENCE [LARGE SCALE GENOMIC DNA]</scope>
    <source>
        <strain evidence="2 3">SZMC22713</strain>
    </source>
</reference>
<dbReference type="EMBL" id="ML170179">
    <property type="protein sequence ID" value="TDL21628.1"/>
    <property type="molecule type" value="Genomic_DNA"/>
</dbReference>
<feature type="compositionally biased region" description="Polar residues" evidence="1">
    <location>
        <begin position="1"/>
        <end position="17"/>
    </location>
</feature>
<feature type="region of interest" description="Disordered" evidence="1">
    <location>
        <begin position="1"/>
        <end position="24"/>
    </location>
</feature>
<accession>A0A4Y7Q332</accession>
<organism evidence="2 3">
    <name type="scientific">Rickenella mellea</name>
    <dbReference type="NCBI Taxonomy" id="50990"/>
    <lineage>
        <taxon>Eukaryota</taxon>
        <taxon>Fungi</taxon>
        <taxon>Dikarya</taxon>
        <taxon>Basidiomycota</taxon>
        <taxon>Agaricomycotina</taxon>
        <taxon>Agaricomycetes</taxon>
        <taxon>Hymenochaetales</taxon>
        <taxon>Rickenellaceae</taxon>
        <taxon>Rickenella</taxon>
    </lineage>
</organism>
<protein>
    <submittedName>
        <fullName evidence="2">Uncharacterized protein</fullName>
    </submittedName>
</protein>
<sequence>MLAKRTGSTRSCSSPQHSRQRNPAVRLRTSALLISCHVAAIMIATQRRSTFPAPTPIGIYTNRALNQSTSRNLCSSEACLSFRKGVSGRKNSEAPHRACLIITPSTCGAWRGLPCISPARTQVSQSWLATHWYLRCTPIDQDTLNVKSVSALELRNPFAKSVYACCC</sequence>
<dbReference type="AlphaFoldDB" id="A0A4Y7Q332"/>
<keyword evidence="3" id="KW-1185">Reference proteome</keyword>
<evidence type="ECO:0000313" key="2">
    <source>
        <dbReference type="EMBL" id="TDL21628.1"/>
    </source>
</evidence>
<gene>
    <name evidence="2" type="ORF">BD410DRAFT_286010</name>
</gene>
<evidence type="ECO:0000256" key="1">
    <source>
        <dbReference type="SAM" id="MobiDB-lite"/>
    </source>
</evidence>
<dbReference type="Proteomes" id="UP000294933">
    <property type="component" value="Unassembled WGS sequence"/>
</dbReference>
<name>A0A4Y7Q332_9AGAM</name>
<proteinExistence type="predicted"/>
<dbReference type="VEuPathDB" id="FungiDB:BD410DRAFT_286010"/>